<accession>A0A2M4DKL0</accession>
<proteinExistence type="predicted"/>
<name>A0A2M4DKL0_ANODA</name>
<protein>
    <submittedName>
        <fullName evidence="1">Putative secreted protein</fullName>
    </submittedName>
</protein>
<sequence>MKPHSLPAPGRPKRSPAVTPLPIALAHRPPSAASLHCGTCFVRHFQSAHGSSDRCGLSVNSCQCHGFSAETHRHDFAANPAPA</sequence>
<organism evidence="1">
    <name type="scientific">Anopheles darlingi</name>
    <name type="common">Mosquito</name>
    <dbReference type="NCBI Taxonomy" id="43151"/>
    <lineage>
        <taxon>Eukaryota</taxon>
        <taxon>Metazoa</taxon>
        <taxon>Ecdysozoa</taxon>
        <taxon>Arthropoda</taxon>
        <taxon>Hexapoda</taxon>
        <taxon>Insecta</taxon>
        <taxon>Pterygota</taxon>
        <taxon>Neoptera</taxon>
        <taxon>Endopterygota</taxon>
        <taxon>Diptera</taxon>
        <taxon>Nematocera</taxon>
        <taxon>Culicoidea</taxon>
        <taxon>Culicidae</taxon>
        <taxon>Anophelinae</taxon>
        <taxon>Anopheles</taxon>
    </lineage>
</organism>
<reference evidence="1" key="1">
    <citation type="submission" date="2018-01" db="EMBL/GenBank/DDBJ databases">
        <title>An insight into the sialome of Amazonian anophelines.</title>
        <authorList>
            <person name="Ribeiro J.M."/>
            <person name="Scarpassa V."/>
            <person name="Calvo E."/>
        </authorList>
    </citation>
    <scope>NUCLEOTIDE SEQUENCE</scope>
</reference>
<evidence type="ECO:0000313" key="1">
    <source>
        <dbReference type="EMBL" id="MBW78079.1"/>
    </source>
</evidence>
<dbReference type="AlphaFoldDB" id="A0A2M4DKL0"/>
<dbReference type="EMBL" id="GGFL01013901">
    <property type="protein sequence ID" value="MBW78079.1"/>
    <property type="molecule type" value="Transcribed_RNA"/>
</dbReference>